<feature type="region of interest" description="Disordered" evidence="10">
    <location>
        <begin position="1516"/>
        <end position="1536"/>
    </location>
</feature>
<dbReference type="EC" id="2.7.11.1" evidence="1"/>
<evidence type="ECO:0000256" key="1">
    <source>
        <dbReference type="ARBA" id="ARBA00012513"/>
    </source>
</evidence>
<evidence type="ECO:0000313" key="14">
    <source>
        <dbReference type="EMBL" id="SHO77731.1"/>
    </source>
</evidence>
<dbReference type="SMART" id="SM00220">
    <property type="entry name" value="S_TKc"/>
    <property type="match status" value="1"/>
</dbReference>
<evidence type="ECO:0000256" key="8">
    <source>
        <dbReference type="ARBA" id="ARBA00048679"/>
    </source>
</evidence>
<dbReference type="PROSITE" id="PS50011">
    <property type="entry name" value="PROTEIN_KINASE_DOM"/>
    <property type="match status" value="1"/>
</dbReference>
<evidence type="ECO:0000259" key="12">
    <source>
        <dbReference type="PROSITE" id="PS50110"/>
    </source>
</evidence>
<feature type="compositionally biased region" description="Low complexity" evidence="10">
    <location>
        <begin position="1567"/>
        <end position="1583"/>
    </location>
</feature>
<feature type="compositionally biased region" description="Polar residues" evidence="10">
    <location>
        <begin position="97"/>
        <end position="115"/>
    </location>
</feature>
<reference evidence="15" key="1">
    <citation type="journal article" date="2017" name="Nucleic Acids Res.">
        <title>Proteogenomics produces comprehensive and highly accurate protein-coding gene annotation in a complete genome assembly of Malassezia sympodialis.</title>
        <authorList>
            <person name="Zhu Y."/>
            <person name="Engstroem P.G."/>
            <person name="Tellgren-Roth C."/>
            <person name="Baudo C.D."/>
            <person name="Kennell J.C."/>
            <person name="Sun S."/>
            <person name="Billmyre R.B."/>
            <person name="Schroeder M.S."/>
            <person name="Andersson A."/>
            <person name="Holm T."/>
            <person name="Sigurgeirsson B."/>
            <person name="Wu G."/>
            <person name="Sankaranarayanan S.R."/>
            <person name="Siddharthan R."/>
            <person name="Sanyal K."/>
            <person name="Lundeberg J."/>
            <person name="Nystedt B."/>
            <person name="Boekhout T."/>
            <person name="Dawson T.L. Jr."/>
            <person name="Heitman J."/>
            <person name="Scheynius A."/>
            <person name="Lehtioe J."/>
        </authorList>
    </citation>
    <scope>NUCLEOTIDE SEQUENCE [LARGE SCALE GENOMIC DNA]</scope>
    <source>
        <strain evidence="15">ATCC 42132</strain>
    </source>
</reference>
<dbReference type="InterPro" id="IPR008271">
    <property type="entry name" value="Ser/Thr_kinase_AS"/>
</dbReference>
<keyword evidence="3" id="KW-0808">Transferase</keyword>
<keyword evidence="6" id="KW-0067">ATP-binding</keyword>
<feature type="compositionally biased region" description="Low complexity" evidence="10">
    <location>
        <begin position="1086"/>
        <end position="1101"/>
    </location>
</feature>
<dbReference type="InterPro" id="IPR001789">
    <property type="entry name" value="Sig_transdc_resp-reg_receiver"/>
</dbReference>
<dbReference type="Gene3D" id="3.30.200.20">
    <property type="entry name" value="Phosphorylase Kinase, domain 1"/>
    <property type="match status" value="2"/>
</dbReference>
<dbReference type="EMBL" id="LT671823">
    <property type="protein sequence ID" value="SHO77731.1"/>
    <property type="molecule type" value="Genomic_DNA"/>
</dbReference>
<feature type="domain" description="AGC-kinase C-terminal" evidence="13">
    <location>
        <begin position="1479"/>
        <end position="1555"/>
    </location>
</feature>
<evidence type="ECO:0000256" key="6">
    <source>
        <dbReference type="ARBA" id="ARBA00022840"/>
    </source>
</evidence>
<organism evidence="14 15">
    <name type="scientific">Malassezia sympodialis (strain ATCC 42132)</name>
    <name type="common">Atopic eczema-associated yeast</name>
    <dbReference type="NCBI Taxonomy" id="1230383"/>
    <lineage>
        <taxon>Eukaryota</taxon>
        <taxon>Fungi</taxon>
        <taxon>Dikarya</taxon>
        <taxon>Basidiomycota</taxon>
        <taxon>Ustilaginomycotina</taxon>
        <taxon>Malasseziomycetes</taxon>
        <taxon>Malasseziales</taxon>
        <taxon>Malasseziaceae</taxon>
        <taxon>Malassezia</taxon>
    </lineage>
</organism>
<keyword evidence="15" id="KW-1185">Reference proteome</keyword>
<evidence type="ECO:0000256" key="3">
    <source>
        <dbReference type="ARBA" id="ARBA00022679"/>
    </source>
</evidence>
<dbReference type="Proteomes" id="UP000186303">
    <property type="component" value="Chromosome 3"/>
</dbReference>
<comment type="catalytic activity">
    <reaction evidence="7">
        <text>L-threonyl-[protein] + ATP = O-phospho-L-threonyl-[protein] + ADP + H(+)</text>
        <dbReference type="Rhea" id="RHEA:46608"/>
        <dbReference type="Rhea" id="RHEA-COMP:11060"/>
        <dbReference type="Rhea" id="RHEA-COMP:11605"/>
        <dbReference type="ChEBI" id="CHEBI:15378"/>
        <dbReference type="ChEBI" id="CHEBI:30013"/>
        <dbReference type="ChEBI" id="CHEBI:30616"/>
        <dbReference type="ChEBI" id="CHEBI:61977"/>
        <dbReference type="ChEBI" id="CHEBI:456216"/>
        <dbReference type="EC" id="2.7.11.1"/>
    </reaction>
</comment>
<evidence type="ECO:0000256" key="10">
    <source>
        <dbReference type="SAM" id="MobiDB-lite"/>
    </source>
</evidence>
<dbReference type="OrthoDB" id="162894at2759"/>
<protein>
    <recommendedName>
        <fullName evidence="1">non-specific serine/threonine protein kinase</fullName>
        <ecNumber evidence="1">2.7.11.1</ecNumber>
    </recommendedName>
</protein>
<evidence type="ECO:0000256" key="4">
    <source>
        <dbReference type="ARBA" id="ARBA00022741"/>
    </source>
</evidence>
<proteinExistence type="predicted"/>
<feature type="compositionally biased region" description="Polar residues" evidence="10">
    <location>
        <begin position="135"/>
        <end position="144"/>
    </location>
</feature>
<dbReference type="CDD" id="cd05611">
    <property type="entry name" value="STKc_Rim15_like"/>
    <property type="match status" value="1"/>
</dbReference>
<feature type="compositionally biased region" description="Polar residues" evidence="10">
    <location>
        <begin position="528"/>
        <end position="537"/>
    </location>
</feature>
<dbReference type="PROSITE" id="PS00108">
    <property type="entry name" value="PROTEIN_KINASE_ST"/>
    <property type="match status" value="1"/>
</dbReference>
<comment type="caution">
    <text evidence="9">Lacks conserved residue(s) required for the propagation of feature annotation.</text>
</comment>
<dbReference type="FunFam" id="3.30.200.20:FF:001008">
    <property type="entry name" value="Serine/threonine-protein kinase cek1"/>
    <property type="match status" value="1"/>
</dbReference>
<feature type="compositionally biased region" description="Polar residues" evidence="10">
    <location>
        <begin position="22"/>
        <end position="35"/>
    </location>
</feature>
<evidence type="ECO:0000256" key="7">
    <source>
        <dbReference type="ARBA" id="ARBA00047899"/>
    </source>
</evidence>
<sequence>MGWHTSEPPASDEPPLPRHHTLSQSRTDAPTSKPLQTAIRVPPPLAGTDLLSPRTRSRSRSSSQASDPFGSFDSLTYAGGREDRASTAGIFELDTDAATSGSENDEPSTPHQTAPQRRPPFSRASSAMRQALGHRTTSSSQPWRNSLDRTSDGSSAHSSPLAPPLRPFRTVPSFSSPLAMEPVLPHDNESERLSPPSHHAGPSRAPGRLGPALLQLPHTRAATRRSTPPSAMGPPESSGTSNTLSPHHALHRRAHSTCSVPVDPSVCGSPLGGPDGVDPHLVAAMRQGMSIPSRSRRSMSSILSLTPGTPVSPPSDGPMSFESPRGSPAPRRDTIRLQRMPRSALSHDLVVPSASYTREAPPMPSPRPSPTNSDTMQSHPSLLGLSLAIPTDAPRTSSPREAAPWEAYVLHASREYKKHHYAHAASVAWDDAWIDAAAPRTRVALHACSHWDRVRHAAQAPSAMDASAQPHWLRHLRVTTSDPHLATFRPACTAPRVQERERDVFGQRRQVPASRAARIVSEKHTNATRRPSGSSMDDSAAMQRRHLWDELVQAKALCDTELDKIIAGIMTLSEEVLAQRHDSDEQDPDATSVMVPLDGPMPLTPLERLAARAVEIRTTSLHTLLEKTTLCSAAIASVQALGTVWDEHTEWPGRGWYVELLLTLAALSRVLEWWDAEYRFWGSESRTASPATRATPPSVLTRVMTEEPQAFDQASPPAAPAPGDAKLSNILLELTLDLRIQFVSLSWQRVIGTDVDQLLDRPIDHILPSGGRALFERATRQLLDSPGHTVEVGMEVSVPGSESAQAPVFMVAKGMLVHRTSTSDASHTMWMLNPAPSSALPTGDLRDAGAIGGIPEDLDAISTELLLCRICEREIPAWFFAQHSEICLEMHRLELQLSTCNETLHDMAECAHSVRDALVARSTQVPAFRGQPIEAPAELALRVIDQVAHGLELALAIAMPSLPEEDELGRSRLLPAESERAMDRVRRWRRPTPSDAALQLLCADAMQAMQDKVHLVNRIRHTILYVETVRQESEQYVAELLDGQDEAPGTPPVVVELDAAEDTLGGEKNLMVDPLDDASDDDRWSASHSRSSIPIPIPGSAKAVSTPPQSPFLAPVDTGGLSRSLARSLARSPRLGATPHSPRMLPAAQPRATAASIRDFELLKPISKGAYGSVFLARKRATGDLFAIKMLKKSDMIAKNQITNVRAERMIMMNRTQSPFVVKLFFTFQSPEFLYLVMEYLPGGDCASLVKVFGALPPAWTQQYLAEMVQGLEYLHSTGVVHRDMKPDNLLIDHHGHLKLTDFGLSKFGLLGRHRQTAAAHGLRAHATWAQPGVRASSPVPLASVSGRGPGTSHSEVSPSETESFLRSMVTEAPAGRIVGTPDYLAPESILGVGMDDFGVDWWAVGVILFEFVHGRPPFHAETPPEVFDRILSRQIAWDSDAELPPGAHDLIDRLLCMDRLHRLGAGGVEEITSHPYFDGIDWDHLVDHDGPFVPQLDDAASTDYFDARGAVPQLWHDEPITQATPTTSDTSSPQAANEFGSFSYKNLPVLKQANDEMLRRVMTDIPGPVSPAGSVSSPVLPRRSSDMQPERSGDGRTSSMSGRSEARTERCILLSDPNPVSRLVLQSIVSGTGAHVITAHDNVDLVQLAMGDAKYDAVMIKLGDDVADAHNAARMIKSTRNINSATPIVALFMGDVPLDASQSVFDAVQPLPAPSATIVHLLQSLYDPSPARLPAVEACQLAVAQLAM</sequence>
<keyword evidence="4" id="KW-0547">Nucleotide-binding</keyword>
<dbReference type="OMA" id="GWYVELL"/>
<name>A0A1M8A5M7_MALS4</name>
<dbReference type="GO" id="GO:0004674">
    <property type="term" value="F:protein serine/threonine kinase activity"/>
    <property type="evidence" value="ECO:0007669"/>
    <property type="project" value="UniProtKB-KW"/>
</dbReference>
<feature type="compositionally biased region" description="Basic and acidic residues" evidence="10">
    <location>
        <begin position="1584"/>
        <end position="1595"/>
    </location>
</feature>
<dbReference type="GO" id="GO:0005634">
    <property type="term" value="C:nucleus"/>
    <property type="evidence" value="ECO:0007669"/>
    <property type="project" value="TreeGrafter"/>
</dbReference>
<feature type="compositionally biased region" description="Low complexity" evidence="10">
    <location>
        <begin position="289"/>
        <end position="305"/>
    </location>
</feature>
<feature type="compositionally biased region" description="Low complexity" evidence="10">
    <location>
        <begin position="1119"/>
        <end position="1137"/>
    </location>
</feature>
<dbReference type="PROSITE" id="PS50110">
    <property type="entry name" value="RESPONSE_REGULATORY"/>
    <property type="match status" value="1"/>
</dbReference>
<evidence type="ECO:0000259" key="11">
    <source>
        <dbReference type="PROSITE" id="PS50011"/>
    </source>
</evidence>
<feature type="domain" description="Response regulatory" evidence="12">
    <location>
        <begin position="1612"/>
        <end position="1727"/>
    </location>
</feature>
<gene>
    <name evidence="14" type="ORF">MSYG_2073</name>
</gene>
<accession>A0A1M8A5M7</accession>
<evidence type="ECO:0000256" key="5">
    <source>
        <dbReference type="ARBA" id="ARBA00022777"/>
    </source>
</evidence>
<dbReference type="SUPFAM" id="SSF56112">
    <property type="entry name" value="Protein kinase-like (PK-like)"/>
    <property type="match status" value="1"/>
</dbReference>
<dbReference type="GO" id="GO:0005524">
    <property type="term" value="F:ATP binding"/>
    <property type="evidence" value="ECO:0007669"/>
    <property type="project" value="UniProtKB-KW"/>
</dbReference>
<dbReference type="InterPro" id="IPR011009">
    <property type="entry name" value="Kinase-like_dom_sf"/>
</dbReference>
<feature type="region of interest" description="Disordered" evidence="10">
    <location>
        <begin position="1066"/>
        <end position="1148"/>
    </location>
</feature>
<dbReference type="STRING" id="1230383.A0A1M8A5M7"/>
<feature type="region of interest" description="Disordered" evidence="10">
    <location>
        <begin position="289"/>
        <end position="378"/>
    </location>
</feature>
<evidence type="ECO:0000256" key="2">
    <source>
        <dbReference type="ARBA" id="ARBA00022527"/>
    </source>
</evidence>
<dbReference type="InterPro" id="IPR000719">
    <property type="entry name" value="Prot_kinase_dom"/>
</dbReference>
<feature type="region of interest" description="Disordered" evidence="10">
    <location>
        <begin position="501"/>
        <end position="540"/>
    </location>
</feature>
<dbReference type="PROSITE" id="PS51285">
    <property type="entry name" value="AGC_KINASE_CTER"/>
    <property type="match status" value="1"/>
</dbReference>
<dbReference type="SUPFAM" id="SSF52172">
    <property type="entry name" value="CheY-like"/>
    <property type="match status" value="1"/>
</dbReference>
<dbReference type="VEuPathDB" id="FungiDB:MSYG_2073"/>
<evidence type="ECO:0000256" key="9">
    <source>
        <dbReference type="PROSITE-ProRule" id="PRU00169"/>
    </source>
</evidence>
<dbReference type="InterPro" id="IPR011006">
    <property type="entry name" value="CheY-like_superfamily"/>
</dbReference>
<evidence type="ECO:0000313" key="15">
    <source>
        <dbReference type="Proteomes" id="UP000186303"/>
    </source>
</evidence>
<dbReference type="Gene3D" id="1.10.510.10">
    <property type="entry name" value="Transferase(Phosphotransferase) domain 1"/>
    <property type="match status" value="2"/>
</dbReference>
<feature type="region of interest" description="Disordered" evidence="10">
    <location>
        <begin position="1"/>
        <end position="259"/>
    </location>
</feature>
<dbReference type="InterPro" id="IPR000961">
    <property type="entry name" value="AGC-kinase_C"/>
</dbReference>
<feature type="region of interest" description="Disordered" evidence="10">
    <location>
        <begin position="1565"/>
        <end position="1608"/>
    </location>
</feature>
<dbReference type="PANTHER" id="PTHR24356">
    <property type="entry name" value="SERINE/THREONINE-PROTEIN KINASE"/>
    <property type="match status" value="1"/>
</dbReference>
<feature type="region of interest" description="Disordered" evidence="10">
    <location>
        <begin position="1336"/>
        <end position="1360"/>
    </location>
</feature>
<keyword evidence="2 14" id="KW-0723">Serine/threonine-protein kinase</keyword>
<evidence type="ECO:0000259" key="13">
    <source>
        <dbReference type="PROSITE" id="PS51285"/>
    </source>
</evidence>
<feature type="domain" description="Protein kinase" evidence="11">
    <location>
        <begin position="1160"/>
        <end position="1478"/>
    </location>
</feature>
<keyword evidence="5 14" id="KW-0418">Kinase</keyword>
<comment type="catalytic activity">
    <reaction evidence="8">
        <text>L-seryl-[protein] + ATP = O-phospho-L-seryl-[protein] + ADP + H(+)</text>
        <dbReference type="Rhea" id="RHEA:17989"/>
        <dbReference type="Rhea" id="RHEA-COMP:9863"/>
        <dbReference type="Rhea" id="RHEA-COMP:11604"/>
        <dbReference type="ChEBI" id="CHEBI:15378"/>
        <dbReference type="ChEBI" id="CHEBI:29999"/>
        <dbReference type="ChEBI" id="CHEBI:30616"/>
        <dbReference type="ChEBI" id="CHEBI:83421"/>
        <dbReference type="ChEBI" id="CHEBI:456216"/>
        <dbReference type="EC" id="2.7.11.1"/>
    </reaction>
</comment>
<feature type="compositionally biased region" description="Polar residues" evidence="10">
    <location>
        <begin position="1522"/>
        <end position="1536"/>
    </location>
</feature>
<dbReference type="GO" id="GO:0005737">
    <property type="term" value="C:cytoplasm"/>
    <property type="evidence" value="ECO:0007669"/>
    <property type="project" value="TreeGrafter"/>
</dbReference>
<dbReference type="Pfam" id="PF00069">
    <property type="entry name" value="Pkinase"/>
    <property type="match status" value="2"/>
</dbReference>
<dbReference type="PANTHER" id="PTHR24356:SF1">
    <property type="entry name" value="SERINE_THREONINE-PROTEIN KINASE GREATWALL"/>
    <property type="match status" value="1"/>
</dbReference>
<dbReference type="GO" id="GO:0000160">
    <property type="term" value="P:phosphorelay signal transduction system"/>
    <property type="evidence" value="ECO:0007669"/>
    <property type="project" value="InterPro"/>
</dbReference>
<dbReference type="SMART" id="SM00133">
    <property type="entry name" value="S_TK_X"/>
    <property type="match status" value="1"/>
</dbReference>
<dbReference type="InterPro" id="IPR050236">
    <property type="entry name" value="Ser_Thr_kinase_AGC"/>
</dbReference>